<dbReference type="AlphaFoldDB" id="A0A9K3L311"/>
<dbReference type="PANTHER" id="PTHR22767:SF2">
    <property type="entry name" value="N(ALPHA)-ACETYLTRANSFERASE 15_16, ISOFORM A"/>
    <property type="match status" value="1"/>
</dbReference>
<protein>
    <submittedName>
        <fullName evidence="5">NMDA receptor-regulated protein 1</fullName>
    </submittedName>
</protein>
<dbReference type="PANTHER" id="PTHR22767">
    <property type="entry name" value="N-TERMINAL ACETYLTRANSFERASE-RELATED"/>
    <property type="match status" value="1"/>
</dbReference>
<feature type="region of interest" description="Disordered" evidence="4">
    <location>
        <begin position="626"/>
        <end position="706"/>
    </location>
</feature>
<dbReference type="FunFam" id="1.25.40.1040:FF:000003">
    <property type="entry name" value="N-terminal acetyltransferase A, auxiliary subunit"/>
    <property type="match status" value="1"/>
</dbReference>
<keyword evidence="5" id="KW-0675">Receptor</keyword>
<proteinExistence type="predicted"/>
<feature type="region of interest" description="Disordered" evidence="4">
    <location>
        <begin position="1"/>
        <end position="20"/>
    </location>
</feature>
<keyword evidence="1" id="KW-0677">Repeat</keyword>
<evidence type="ECO:0000313" key="5">
    <source>
        <dbReference type="EMBL" id="KAG7353806.1"/>
    </source>
</evidence>
<name>A0A9K3L311_9STRA</name>
<feature type="compositionally biased region" description="Basic residues" evidence="4">
    <location>
        <begin position="649"/>
        <end position="662"/>
    </location>
</feature>
<feature type="compositionally biased region" description="Basic and acidic residues" evidence="4">
    <location>
        <begin position="626"/>
        <end position="648"/>
    </location>
</feature>
<keyword evidence="6" id="KW-1185">Reference proteome</keyword>
<dbReference type="InterPro" id="IPR021183">
    <property type="entry name" value="NatA_aux_su"/>
</dbReference>
<dbReference type="OrthoDB" id="10263032at2759"/>
<accession>A0A9K3L311</accession>
<dbReference type="PROSITE" id="PS50005">
    <property type="entry name" value="TPR"/>
    <property type="match status" value="1"/>
</dbReference>
<feature type="repeat" description="TPR" evidence="3">
    <location>
        <begin position="90"/>
        <end position="123"/>
    </location>
</feature>
<sequence length="894" mass="101332">MPPNDPKTNPQNGRGQPLPKKEYDLFKNVVKCYEHKQYKKSVKLADTILKKFPNHGETLAMKGLDLNYLGKREEAHALVKLGLMNDMQSHVCWHVYGLLHRSDRNYNEAIKAYKQALRIDSDNLQILRDLSMLQIQMRDLSGFAVTRQTLLHSKPNGKINWLAFALAKHLTGDLRGAVSVIDIYLGTLSEGAPELARGFEASELAMYRNRILSEIPNNQKEALDHLRMCEKVVVDRSAFLMERAKFQYQLGQYGDAKETILQLFNRGMIDNYKLHSMYMCTVLELDNDILEQAMKLPGTRTLPTLLPLTDEQRESLLEAYKTEIYPEYEKSSAAIRIPLNLVEGDRLRKSLDIFIRKGLVKGVPSLCRELSTFWLIERDARYALASDPIDIKAHPKYKLMVELVDGYLSSLNANNRLLPDDEYEEPPSTLLWAWYLRAGLHEMVAEYPEGIALLDKCIEHTPTAVDVYELKARLLKSAGDIKTAVEVIDAGRDLDRQDRYINNQTTKYMLAAGMEEDALNRISMFTKHEGNPEVNLYDMQCSWYELDLAACYAKKEDYGRALKKYSAVIKHFDDFHEDQFDFHAYCIRKVTLRAYTDVLKFEDNVWGEEYYFRAAKGTIQIYLHLHDNPSDSKKDTEPDYSKMSAAERKKAKAVARKKAAQAKKKEDAKKKNDDTPAENGGQQTKKGEKLSPVEEDPEGDDLLKKDPIEEAKNYSSILSKHCPKRIGSWVLQYDVAIRRKKPMMALQALIKMKMLDPSSPEFVIRLADFGSRLPSFQLDGAAKTVVTEETSLLFNGKSVAEYITALAKEARTDPKTSLPLRVAIAETLVKTKSEPASSAAMLIVEGGIESRCVSVDACRAALMTLNGFGGEASGLADQWISAVRARFPLIKDFG</sequence>
<evidence type="ECO:0000256" key="4">
    <source>
        <dbReference type="SAM" id="MobiDB-lite"/>
    </source>
</evidence>
<organism evidence="5 6">
    <name type="scientific">Nitzschia inconspicua</name>
    <dbReference type="NCBI Taxonomy" id="303405"/>
    <lineage>
        <taxon>Eukaryota</taxon>
        <taxon>Sar</taxon>
        <taxon>Stramenopiles</taxon>
        <taxon>Ochrophyta</taxon>
        <taxon>Bacillariophyta</taxon>
        <taxon>Bacillariophyceae</taxon>
        <taxon>Bacillariophycidae</taxon>
        <taxon>Bacillariales</taxon>
        <taxon>Bacillariaceae</taxon>
        <taxon>Nitzschia</taxon>
    </lineage>
</organism>
<reference evidence="5" key="2">
    <citation type="submission" date="2021-04" db="EMBL/GenBank/DDBJ databases">
        <authorList>
            <person name="Podell S."/>
        </authorList>
    </citation>
    <scope>NUCLEOTIDE SEQUENCE</scope>
    <source>
        <strain evidence="5">Hildebrandi</strain>
    </source>
</reference>
<keyword evidence="2 3" id="KW-0802">TPR repeat</keyword>
<dbReference type="Proteomes" id="UP000693970">
    <property type="component" value="Unassembled WGS sequence"/>
</dbReference>
<dbReference type="Pfam" id="PF12569">
    <property type="entry name" value="NatA_aux_su"/>
    <property type="match status" value="1"/>
</dbReference>
<dbReference type="GO" id="GO:0005737">
    <property type="term" value="C:cytoplasm"/>
    <property type="evidence" value="ECO:0007669"/>
    <property type="project" value="TreeGrafter"/>
</dbReference>
<dbReference type="InterPro" id="IPR019734">
    <property type="entry name" value="TPR_rpt"/>
</dbReference>
<dbReference type="PIRSF" id="PIRSF000422">
    <property type="entry name" value="N-terminal-AcTrfase-A_aux_su"/>
    <property type="match status" value="1"/>
</dbReference>
<dbReference type="Pfam" id="PF13181">
    <property type="entry name" value="TPR_8"/>
    <property type="match status" value="1"/>
</dbReference>
<reference evidence="5" key="1">
    <citation type="journal article" date="2021" name="Sci. Rep.">
        <title>Diploid genomic architecture of Nitzschia inconspicua, an elite biomass production diatom.</title>
        <authorList>
            <person name="Oliver A."/>
            <person name="Podell S."/>
            <person name="Pinowska A."/>
            <person name="Traller J.C."/>
            <person name="Smith S.R."/>
            <person name="McClure R."/>
            <person name="Beliaev A."/>
            <person name="Bohutskyi P."/>
            <person name="Hill E.A."/>
            <person name="Rabines A."/>
            <person name="Zheng H."/>
            <person name="Allen L.Z."/>
            <person name="Kuo A."/>
            <person name="Grigoriev I.V."/>
            <person name="Allen A.E."/>
            <person name="Hazlebeck D."/>
            <person name="Allen E.E."/>
        </authorList>
    </citation>
    <scope>NUCLEOTIDE SEQUENCE</scope>
    <source>
        <strain evidence="5">Hildebrandi</strain>
    </source>
</reference>
<comment type="caution">
    <text evidence="5">The sequence shown here is derived from an EMBL/GenBank/DDBJ whole genome shotgun (WGS) entry which is preliminary data.</text>
</comment>
<feature type="compositionally biased region" description="Polar residues" evidence="4">
    <location>
        <begin position="1"/>
        <end position="14"/>
    </location>
</feature>
<dbReference type="SMART" id="SM00028">
    <property type="entry name" value="TPR"/>
    <property type="match status" value="4"/>
</dbReference>
<feature type="compositionally biased region" description="Basic and acidic residues" evidence="4">
    <location>
        <begin position="663"/>
        <end position="674"/>
    </location>
</feature>
<evidence type="ECO:0000256" key="3">
    <source>
        <dbReference type="PROSITE-ProRule" id="PRU00339"/>
    </source>
</evidence>
<evidence type="ECO:0000313" key="6">
    <source>
        <dbReference type="Proteomes" id="UP000693970"/>
    </source>
</evidence>
<evidence type="ECO:0000256" key="2">
    <source>
        <dbReference type="ARBA" id="ARBA00022803"/>
    </source>
</evidence>
<dbReference type="EMBL" id="JAGRRH010000016">
    <property type="protein sequence ID" value="KAG7353806.1"/>
    <property type="molecule type" value="Genomic_DNA"/>
</dbReference>
<gene>
    <name evidence="5" type="ORF">IV203_003161</name>
</gene>
<evidence type="ECO:0000256" key="1">
    <source>
        <dbReference type="ARBA" id="ARBA00022737"/>
    </source>
</evidence>